<dbReference type="PANTHER" id="PTHR30349:SF41">
    <property type="entry name" value="INTEGRASE_RECOMBINASE PROTEIN MJ0367-RELATED"/>
    <property type="match status" value="1"/>
</dbReference>
<dbReference type="Pfam" id="PF12167">
    <property type="entry name" value="Arm-DNA-bind_2"/>
    <property type="match status" value="1"/>
</dbReference>
<evidence type="ECO:0000256" key="3">
    <source>
        <dbReference type="ARBA" id="ARBA00023172"/>
    </source>
</evidence>
<dbReference type="InterPro" id="IPR002104">
    <property type="entry name" value="Integrase_catalytic"/>
</dbReference>
<feature type="domain" description="Tyr recombinase" evidence="4">
    <location>
        <begin position="189"/>
        <end position="392"/>
    </location>
</feature>
<dbReference type="InterPro" id="IPR022000">
    <property type="entry name" value="Min27-like_integrase_DNA_bind"/>
</dbReference>
<comment type="similarity">
    <text evidence="1">Belongs to the 'phage' integrase family.</text>
</comment>
<organism evidence="5 6">
    <name type="scientific">Roseofilum casamattae BLCC-M143</name>
    <dbReference type="NCBI Taxonomy" id="3022442"/>
    <lineage>
        <taxon>Bacteria</taxon>
        <taxon>Bacillati</taxon>
        <taxon>Cyanobacteriota</taxon>
        <taxon>Cyanophyceae</taxon>
        <taxon>Desertifilales</taxon>
        <taxon>Desertifilaceae</taxon>
        <taxon>Roseofilum</taxon>
        <taxon>Roseofilum casamattae</taxon>
    </lineage>
</organism>
<gene>
    <name evidence="5" type="ORF">PMH09_13990</name>
</gene>
<proteinExistence type="inferred from homology"/>
<evidence type="ECO:0000259" key="4">
    <source>
        <dbReference type="PROSITE" id="PS51898"/>
    </source>
</evidence>
<evidence type="ECO:0000256" key="2">
    <source>
        <dbReference type="ARBA" id="ARBA00023125"/>
    </source>
</evidence>
<comment type="caution">
    <text evidence="5">The sequence shown here is derived from an EMBL/GenBank/DDBJ whole genome shotgun (WGS) entry which is preliminary data.</text>
</comment>
<dbReference type="PANTHER" id="PTHR30349">
    <property type="entry name" value="PHAGE INTEGRASE-RELATED"/>
    <property type="match status" value="1"/>
</dbReference>
<dbReference type="Gene3D" id="1.10.443.10">
    <property type="entry name" value="Intergrase catalytic core"/>
    <property type="match status" value="1"/>
</dbReference>
<dbReference type="EMBL" id="JAQOSQ010000014">
    <property type="protein sequence ID" value="MDJ1184292.1"/>
    <property type="molecule type" value="Genomic_DNA"/>
</dbReference>
<accession>A0ABT7BYK9</accession>
<keyword evidence="6" id="KW-1185">Reference proteome</keyword>
<evidence type="ECO:0000256" key="1">
    <source>
        <dbReference type="ARBA" id="ARBA00008857"/>
    </source>
</evidence>
<reference evidence="5 6" key="1">
    <citation type="submission" date="2023-01" db="EMBL/GenBank/DDBJ databases">
        <title>Novel diversity within Roseofilum (Cyanobacteria; Desertifilaceae) from marine benthic mats with descriptions of four novel species.</title>
        <authorList>
            <person name="Wang Y."/>
            <person name="Berthold D.E."/>
            <person name="Hu J."/>
            <person name="Lefler F.W."/>
            <person name="Laughinghouse H.D. IV."/>
        </authorList>
    </citation>
    <scope>NUCLEOTIDE SEQUENCE [LARGE SCALE GENOMIC DNA]</scope>
    <source>
        <strain evidence="5 6">BLCC-M143</strain>
    </source>
</reference>
<evidence type="ECO:0000313" key="5">
    <source>
        <dbReference type="EMBL" id="MDJ1184292.1"/>
    </source>
</evidence>
<dbReference type="PROSITE" id="PS51898">
    <property type="entry name" value="TYR_RECOMBINASE"/>
    <property type="match status" value="1"/>
</dbReference>
<sequence>MKLLQVVKSTVGTFDRVDRTVSLINRNGHIQLRWSVAGERYHLSIAGGITKSSIKAAYSVAHTIASDIPLNKFDPTLIAYDPNRKKRQELVRQRLEPTIKDLWERYKSFRKNTTAPTTQKSVWVEIDRGLNALPSDALKLKNIEYLGEEYMKIFSVSTCHRHFESLQPAIRKAIPDLKLKQQLPKKSTKPIEWFPPDEVKQILLAFESDRFCPDAARVLHSHYFPYVSFLAHTGCRPEEAIPLTWEDFVLLPNGSGCEVSIVKTWSKNLLKPYTKNYLNRTIALSPKLQAILEPKRKPSGLIFPSPRGNYINQSNFCGKVWRTILLQLVDRGKVKKYLCPYCLRHSFVTNLLHEHDIALPTIAQLVGDRVETIMKFYAGAKKLETQTFPILY</sequence>
<name>A0ABT7BYK9_9CYAN</name>
<keyword evidence="2" id="KW-0238">DNA-binding</keyword>
<protein>
    <submittedName>
        <fullName evidence="5">Tyrosine-type recombinase/integrase</fullName>
    </submittedName>
</protein>
<evidence type="ECO:0000313" key="6">
    <source>
        <dbReference type="Proteomes" id="UP001232992"/>
    </source>
</evidence>
<dbReference type="RefSeq" id="WP_283758946.1">
    <property type="nucleotide sequence ID" value="NZ_JAQOSQ010000014.1"/>
</dbReference>
<dbReference type="InterPro" id="IPR050090">
    <property type="entry name" value="Tyrosine_recombinase_XerCD"/>
</dbReference>
<dbReference type="Proteomes" id="UP001232992">
    <property type="component" value="Unassembled WGS sequence"/>
</dbReference>
<dbReference type="InterPro" id="IPR011010">
    <property type="entry name" value="DNA_brk_join_enz"/>
</dbReference>
<dbReference type="InterPro" id="IPR013762">
    <property type="entry name" value="Integrase-like_cat_sf"/>
</dbReference>
<dbReference type="SUPFAM" id="SSF56349">
    <property type="entry name" value="DNA breaking-rejoining enzymes"/>
    <property type="match status" value="1"/>
</dbReference>
<dbReference type="Pfam" id="PF00589">
    <property type="entry name" value="Phage_integrase"/>
    <property type="match status" value="1"/>
</dbReference>
<keyword evidence="3" id="KW-0233">DNA recombination</keyword>